<dbReference type="PANTHER" id="PTHR43157:SF31">
    <property type="entry name" value="PHOSPHATIDYLINOSITOL-GLYCAN BIOSYNTHESIS CLASS F PROTEIN"/>
    <property type="match status" value="1"/>
</dbReference>
<dbReference type="Proteomes" id="UP000054558">
    <property type="component" value="Unassembled WGS sequence"/>
</dbReference>
<reference evidence="5 6" key="1">
    <citation type="journal article" date="2014" name="Nat. Commun.">
        <title>Klebsormidium flaccidum genome reveals primary factors for plant terrestrial adaptation.</title>
        <authorList>
            <person name="Hori K."/>
            <person name="Maruyama F."/>
            <person name="Fujisawa T."/>
            <person name="Togashi T."/>
            <person name="Yamamoto N."/>
            <person name="Seo M."/>
            <person name="Sato S."/>
            <person name="Yamada T."/>
            <person name="Mori H."/>
            <person name="Tajima N."/>
            <person name="Moriyama T."/>
            <person name="Ikeuchi M."/>
            <person name="Watanabe M."/>
            <person name="Wada H."/>
            <person name="Kobayashi K."/>
            <person name="Saito M."/>
            <person name="Masuda T."/>
            <person name="Sasaki-Sekimoto Y."/>
            <person name="Mashiguchi K."/>
            <person name="Awai K."/>
            <person name="Shimojima M."/>
            <person name="Masuda S."/>
            <person name="Iwai M."/>
            <person name="Nobusawa T."/>
            <person name="Narise T."/>
            <person name="Kondo S."/>
            <person name="Saito H."/>
            <person name="Sato R."/>
            <person name="Murakawa M."/>
            <person name="Ihara Y."/>
            <person name="Oshima-Yamada Y."/>
            <person name="Ohtaka K."/>
            <person name="Satoh M."/>
            <person name="Sonobe K."/>
            <person name="Ishii M."/>
            <person name="Ohtani R."/>
            <person name="Kanamori-Sato M."/>
            <person name="Honoki R."/>
            <person name="Miyazaki D."/>
            <person name="Mochizuki H."/>
            <person name="Umetsu J."/>
            <person name="Higashi K."/>
            <person name="Shibata D."/>
            <person name="Kamiya Y."/>
            <person name="Sato N."/>
            <person name="Nakamura Y."/>
            <person name="Tabata S."/>
            <person name="Ida S."/>
            <person name="Kurokawa K."/>
            <person name="Ohta H."/>
        </authorList>
    </citation>
    <scope>NUCLEOTIDE SEQUENCE [LARGE SCALE GENOMIC DNA]</scope>
    <source>
        <strain evidence="5 6">NIES-2285</strain>
    </source>
</reference>
<dbReference type="PROSITE" id="PS51257">
    <property type="entry name" value="PROKAR_LIPOPROTEIN"/>
    <property type="match status" value="1"/>
</dbReference>
<sequence length="374" mass="40017">MTRRSACVAFNAAVLAACLGPVSPLNASPLSGDDPDQALDQRAGGSVGEESSAGPYVRSHERHVVITGGNSGIGKATAVALAGMGMHITLACRNQARGNAAAADISEKTGNDSVRSMLCDLASLRSVREFAENYQKTGRPLDVLVNNAGIMACPQMFTEDGFEMQLGVNHMGHFLLTSLLLGTLASSATPGRRTRVVNVSSQAHQLGSIDFDDLNFQGKRKYGRWEAYAQSKLANILFTKELTRRCAERQVPIDANALHPGVVDTQLVRYLLPAQLLEARDKDPTKSSAFAKFIGLRTPEEGSSTVVYLASSPYVEGVSGGYYDDSKPAEPSKLAKDPDLASRLWTVSQELTSAPDFETSLSVPTKTALWLLPT</sequence>
<evidence type="ECO:0000313" key="5">
    <source>
        <dbReference type="EMBL" id="GAQ90626.1"/>
    </source>
</evidence>
<organism evidence="5 6">
    <name type="scientific">Klebsormidium nitens</name>
    <name type="common">Green alga</name>
    <name type="synonym">Ulothrix nitens</name>
    <dbReference type="NCBI Taxonomy" id="105231"/>
    <lineage>
        <taxon>Eukaryota</taxon>
        <taxon>Viridiplantae</taxon>
        <taxon>Streptophyta</taxon>
        <taxon>Klebsormidiophyceae</taxon>
        <taxon>Klebsormidiales</taxon>
        <taxon>Klebsormidiaceae</taxon>
        <taxon>Klebsormidium</taxon>
    </lineage>
</organism>
<keyword evidence="6" id="KW-1185">Reference proteome</keyword>
<accession>A0A1Y1IPB8</accession>
<dbReference type="EMBL" id="DF237613">
    <property type="protein sequence ID" value="GAQ90626.1"/>
    <property type="molecule type" value="Genomic_DNA"/>
</dbReference>
<dbReference type="GO" id="GO:0016491">
    <property type="term" value="F:oxidoreductase activity"/>
    <property type="evidence" value="ECO:0007669"/>
    <property type="project" value="UniProtKB-KW"/>
</dbReference>
<name>A0A1Y1IPB8_KLENI</name>
<comment type="similarity">
    <text evidence="2">Belongs to the short-chain dehydrogenases/reductases (SDR) family.</text>
</comment>
<protein>
    <recommendedName>
        <fullName evidence="7">NAD(P)-binding Rossmann-fold superfamily protein</fullName>
    </recommendedName>
</protein>
<dbReference type="STRING" id="105231.A0A1Y1IPB8"/>
<dbReference type="CDD" id="cd05327">
    <property type="entry name" value="retinol-DH_like_SDR_c_like"/>
    <property type="match status" value="1"/>
</dbReference>
<evidence type="ECO:0000313" key="6">
    <source>
        <dbReference type="Proteomes" id="UP000054558"/>
    </source>
</evidence>
<keyword evidence="4" id="KW-0732">Signal</keyword>
<dbReference type="OrthoDB" id="191139at2759"/>
<evidence type="ECO:0008006" key="7">
    <source>
        <dbReference type="Google" id="ProtNLM"/>
    </source>
</evidence>
<dbReference type="SUPFAM" id="SSF51735">
    <property type="entry name" value="NAD(P)-binding Rossmann-fold domains"/>
    <property type="match status" value="1"/>
</dbReference>
<dbReference type="PANTHER" id="PTHR43157">
    <property type="entry name" value="PHOSPHATIDYLINOSITOL-GLYCAN BIOSYNTHESIS CLASS F PROTEIN-RELATED"/>
    <property type="match status" value="1"/>
</dbReference>
<dbReference type="Gene3D" id="3.40.50.720">
    <property type="entry name" value="NAD(P)-binding Rossmann-like Domain"/>
    <property type="match status" value="1"/>
</dbReference>
<feature type="signal peptide" evidence="4">
    <location>
        <begin position="1"/>
        <end position="27"/>
    </location>
</feature>
<dbReference type="PRINTS" id="PR00080">
    <property type="entry name" value="SDRFAMILY"/>
</dbReference>
<evidence type="ECO:0000256" key="2">
    <source>
        <dbReference type="RuleBase" id="RU000363"/>
    </source>
</evidence>
<dbReference type="Pfam" id="PF00106">
    <property type="entry name" value="adh_short"/>
    <property type="match status" value="1"/>
</dbReference>
<dbReference type="OMA" id="RFHDWNF"/>
<dbReference type="InterPro" id="IPR002347">
    <property type="entry name" value="SDR_fam"/>
</dbReference>
<feature type="region of interest" description="Disordered" evidence="3">
    <location>
        <begin position="29"/>
        <end position="58"/>
    </location>
</feature>
<feature type="chain" id="PRO_5012530672" description="NAD(P)-binding Rossmann-fold superfamily protein" evidence="4">
    <location>
        <begin position="28"/>
        <end position="374"/>
    </location>
</feature>
<evidence type="ECO:0000256" key="1">
    <source>
        <dbReference type="ARBA" id="ARBA00023002"/>
    </source>
</evidence>
<dbReference type="InterPro" id="IPR036291">
    <property type="entry name" value="NAD(P)-bd_dom_sf"/>
</dbReference>
<proteinExistence type="inferred from homology"/>
<evidence type="ECO:0000256" key="3">
    <source>
        <dbReference type="SAM" id="MobiDB-lite"/>
    </source>
</evidence>
<keyword evidence="1" id="KW-0560">Oxidoreductase</keyword>
<evidence type="ECO:0000256" key="4">
    <source>
        <dbReference type="SAM" id="SignalP"/>
    </source>
</evidence>
<dbReference type="AlphaFoldDB" id="A0A1Y1IPB8"/>
<dbReference type="PRINTS" id="PR00081">
    <property type="entry name" value="GDHRDH"/>
</dbReference>
<gene>
    <name evidence="5" type="ORF">KFL_006640060</name>
</gene>